<dbReference type="GO" id="GO:1902201">
    <property type="term" value="P:negative regulation of bacterial-type flagellum-dependent cell motility"/>
    <property type="evidence" value="ECO:0007669"/>
    <property type="project" value="TreeGrafter"/>
</dbReference>
<dbReference type="GO" id="GO:0005886">
    <property type="term" value="C:plasma membrane"/>
    <property type="evidence" value="ECO:0007669"/>
    <property type="project" value="TreeGrafter"/>
</dbReference>
<feature type="transmembrane region" description="Helical" evidence="1">
    <location>
        <begin position="35"/>
        <end position="55"/>
    </location>
</feature>
<feature type="transmembrane region" description="Helical" evidence="1">
    <location>
        <begin position="110"/>
        <end position="129"/>
    </location>
</feature>
<organism evidence="3">
    <name type="scientific">marine sediment metagenome</name>
    <dbReference type="NCBI Taxonomy" id="412755"/>
    <lineage>
        <taxon>unclassified sequences</taxon>
        <taxon>metagenomes</taxon>
        <taxon>ecological metagenomes</taxon>
    </lineage>
</organism>
<dbReference type="CDD" id="cd01949">
    <property type="entry name" value="GGDEF"/>
    <property type="match status" value="1"/>
</dbReference>
<dbReference type="PANTHER" id="PTHR45138">
    <property type="entry name" value="REGULATORY COMPONENTS OF SENSORY TRANSDUCTION SYSTEM"/>
    <property type="match status" value="1"/>
</dbReference>
<protein>
    <recommendedName>
        <fullName evidence="2">GGDEF domain-containing protein</fullName>
    </recommendedName>
</protein>
<sequence>MALMQKAKDVLVGKSDLAVEMADSYRLLLVTKARWLIIGLLAVHWVISFPTYVIAHHFGKSNLYFIHMFEHGLEMGYYPSTAIFAAIVLNTFFHIGWHKLPSLWSNRARAFIHIQIFIDILIVLTLIHFTGGITSWLWPLFLIINLELIYLFSSNIRIVFMGIMAGVGYTILVALEYNRVLAVYHIPYLPQNMQYNPTLVILILIWVNLIAGFSLFITLYMRKGEQREIKERIIRDGLTNLYDKKYFNDRLNSEIQRSHVFNRVFSLILFEIDDYEEYVKNNGRAQADELLRWIGEVLRMNVRRSEVRPVYEFDVAAYLDNAEFVILLPETGAEEKRDEVDIKSDAQIFASGAVTLAEHITSTIKSSKFTYGEDVTVSASIVSFPIDGKDADKLLDAAQKGLRLAQNTGKNKIIVVNQQIEKELSKN</sequence>
<evidence type="ECO:0000259" key="2">
    <source>
        <dbReference type="PROSITE" id="PS50887"/>
    </source>
</evidence>
<keyword evidence="1" id="KW-1133">Transmembrane helix</keyword>
<name>A0A0F9LKQ7_9ZZZZ</name>
<dbReference type="InterPro" id="IPR050469">
    <property type="entry name" value="Diguanylate_Cyclase"/>
</dbReference>
<feature type="transmembrane region" description="Helical" evidence="1">
    <location>
        <begin position="75"/>
        <end position="98"/>
    </location>
</feature>
<accession>A0A0F9LKQ7</accession>
<dbReference type="Pfam" id="PF00990">
    <property type="entry name" value="GGDEF"/>
    <property type="match status" value="1"/>
</dbReference>
<dbReference type="GO" id="GO:0043709">
    <property type="term" value="P:cell adhesion involved in single-species biofilm formation"/>
    <property type="evidence" value="ECO:0007669"/>
    <property type="project" value="TreeGrafter"/>
</dbReference>
<dbReference type="Gene3D" id="3.30.70.270">
    <property type="match status" value="1"/>
</dbReference>
<dbReference type="SUPFAM" id="SSF55073">
    <property type="entry name" value="Nucleotide cyclase"/>
    <property type="match status" value="1"/>
</dbReference>
<proteinExistence type="predicted"/>
<keyword evidence="1" id="KW-0812">Transmembrane</keyword>
<dbReference type="EMBL" id="LAZR01005978">
    <property type="protein sequence ID" value="KKM95659.1"/>
    <property type="molecule type" value="Genomic_DNA"/>
</dbReference>
<feature type="transmembrane region" description="Helical" evidence="1">
    <location>
        <begin position="159"/>
        <end position="178"/>
    </location>
</feature>
<feature type="domain" description="GGDEF" evidence="2">
    <location>
        <begin position="263"/>
        <end position="418"/>
    </location>
</feature>
<dbReference type="InterPro" id="IPR029787">
    <property type="entry name" value="Nucleotide_cyclase"/>
</dbReference>
<feature type="transmembrane region" description="Helical" evidence="1">
    <location>
        <begin position="198"/>
        <end position="220"/>
    </location>
</feature>
<dbReference type="InterPro" id="IPR000160">
    <property type="entry name" value="GGDEF_dom"/>
</dbReference>
<keyword evidence="1" id="KW-0472">Membrane</keyword>
<reference evidence="3" key="1">
    <citation type="journal article" date="2015" name="Nature">
        <title>Complex archaea that bridge the gap between prokaryotes and eukaryotes.</title>
        <authorList>
            <person name="Spang A."/>
            <person name="Saw J.H."/>
            <person name="Jorgensen S.L."/>
            <person name="Zaremba-Niedzwiedzka K."/>
            <person name="Martijn J."/>
            <person name="Lind A.E."/>
            <person name="van Eijk R."/>
            <person name="Schleper C."/>
            <person name="Guy L."/>
            <person name="Ettema T.J."/>
        </authorList>
    </citation>
    <scope>NUCLEOTIDE SEQUENCE</scope>
</reference>
<dbReference type="AlphaFoldDB" id="A0A0F9LKQ7"/>
<dbReference type="NCBIfam" id="TIGR00254">
    <property type="entry name" value="GGDEF"/>
    <property type="match status" value="1"/>
</dbReference>
<dbReference type="PROSITE" id="PS50887">
    <property type="entry name" value="GGDEF"/>
    <property type="match status" value="1"/>
</dbReference>
<evidence type="ECO:0000313" key="3">
    <source>
        <dbReference type="EMBL" id="KKM95659.1"/>
    </source>
</evidence>
<evidence type="ECO:0000256" key="1">
    <source>
        <dbReference type="SAM" id="Phobius"/>
    </source>
</evidence>
<dbReference type="GO" id="GO:0052621">
    <property type="term" value="F:diguanylate cyclase activity"/>
    <property type="evidence" value="ECO:0007669"/>
    <property type="project" value="TreeGrafter"/>
</dbReference>
<dbReference type="SMART" id="SM00267">
    <property type="entry name" value="GGDEF"/>
    <property type="match status" value="1"/>
</dbReference>
<comment type="caution">
    <text evidence="3">The sequence shown here is derived from an EMBL/GenBank/DDBJ whole genome shotgun (WGS) entry which is preliminary data.</text>
</comment>
<gene>
    <name evidence="3" type="ORF">LCGC14_1186010</name>
</gene>
<dbReference type="InterPro" id="IPR043128">
    <property type="entry name" value="Rev_trsase/Diguanyl_cyclase"/>
</dbReference>
<feature type="transmembrane region" description="Helical" evidence="1">
    <location>
        <begin position="135"/>
        <end position="152"/>
    </location>
</feature>
<dbReference type="PANTHER" id="PTHR45138:SF9">
    <property type="entry name" value="DIGUANYLATE CYCLASE DGCM-RELATED"/>
    <property type="match status" value="1"/>
</dbReference>